<evidence type="ECO:0000256" key="3">
    <source>
        <dbReference type="ARBA" id="ARBA00022481"/>
    </source>
</evidence>
<dbReference type="CDD" id="cd12912">
    <property type="entry name" value="PDC2_MCP_like"/>
    <property type="match status" value="1"/>
</dbReference>
<dbReference type="SMART" id="SM00283">
    <property type="entry name" value="MA"/>
    <property type="match status" value="1"/>
</dbReference>
<dbReference type="SUPFAM" id="SSF103190">
    <property type="entry name" value="Sensory domain-like"/>
    <property type="match status" value="1"/>
</dbReference>
<keyword evidence="8 10" id="KW-0807">Transducer</keyword>
<dbReference type="Pfam" id="PF00672">
    <property type="entry name" value="HAMP"/>
    <property type="match status" value="1"/>
</dbReference>
<feature type="domain" description="HAMP" evidence="13">
    <location>
        <begin position="313"/>
        <end position="365"/>
    </location>
</feature>
<dbReference type="CDD" id="cd12913">
    <property type="entry name" value="PDC1_MCP_like"/>
    <property type="match status" value="1"/>
</dbReference>
<feature type="transmembrane region" description="Helical" evidence="11">
    <location>
        <begin position="292"/>
        <end position="313"/>
    </location>
</feature>
<evidence type="ECO:0000256" key="9">
    <source>
        <dbReference type="ARBA" id="ARBA00029447"/>
    </source>
</evidence>
<keyword evidence="15" id="KW-1185">Reference proteome</keyword>
<dbReference type="GO" id="GO:0006935">
    <property type="term" value="P:chemotaxis"/>
    <property type="evidence" value="ECO:0007669"/>
    <property type="project" value="UniProtKB-KW"/>
</dbReference>
<sequence>MFRSIKTKLIITITTLFIFSFVIMISIAGWQINTKTEDNVIIQANGIVQVLNNSTETFLNEYQRSVEQIASSPTIQDYSKGMLAEKRNKDALSSLHNQIDDFLTKYVKTYDDVSSIYLASPTKELQIVPHVDLPKDFDPTSRPWYQDALKSPGTVTWSEPYMDQATKEYVITASVAVMDGEQVLGVVGSDIKLSDLTSKMKKLDVGYDGYPFMMTNKGTAIVHPTEQGKDLSKQPFIKNMLKSNKKTGTIEYKLDGEGKILVYNTVPSTSWKIGASYKKKNLLELAADVQKMLIIMGIIIVILAIFILTFISMRITKPIEILKNQLNLVAKGDLTGEVPVTSKDEMGELSKNFNQMIHSMREMIALLTRSVSGVRESSEELSAVSEETNASSEQIAFAVNEIASGASKSAQDAESASLKSGELSDQINSIHSKATTLAAIAQQAETANKKGSEQIHQLNDAYDRSQEFMESMEQVITDLGQKVEKIGVVMETITDVSSQTNLLALNASIEAARAGEHGKGFAVVAEEVRKLAEQSFEATNDVQHTIADIQEGSRKAVESMLQTKEIAKHQTEAVKLTDQTFEQLASFIKKMEQSILKVYADVEDVTKSKEEVVEVIQNMAALAEQTAAACQEVSASTDEQLRAIQTVSESAEQLTSLSQELQGVVKKFEI</sequence>
<dbReference type="Pfam" id="PF02743">
    <property type="entry name" value="dCache_1"/>
    <property type="match status" value="1"/>
</dbReference>
<dbReference type="PANTHER" id="PTHR32089:SF114">
    <property type="entry name" value="METHYL-ACCEPTING CHEMOTAXIS PROTEIN MCPB"/>
    <property type="match status" value="1"/>
</dbReference>
<evidence type="ECO:0000313" key="15">
    <source>
        <dbReference type="Proteomes" id="UP000276770"/>
    </source>
</evidence>
<dbReference type="InterPro" id="IPR033479">
    <property type="entry name" value="dCache_1"/>
</dbReference>
<evidence type="ECO:0000259" key="12">
    <source>
        <dbReference type="PROSITE" id="PS50111"/>
    </source>
</evidence>
<dbReference type="Gene3D" id="3.30.450.20">
    <property type="entry name" value="PAS domain"/>
    <property type="match status" value="2"/>
</dbReference>
<dbReference type="Pfam" id="PF00015">
    <property type="entry name" value="MCPsignal"/>
    <property type="match status" value="1"/>
</dbReference>
<evidence type="ECO:0000256" key="10">
    <source>
        <dbReference type="PROSITE-ProRule" id="PRU00284"/>
    </source>
</evidence>
<name>A0A3L7K007_9BACI</name>
<evidence type="ECO:0000256" key="5">
    <source>
        <dbReference type="ARBA" id="ARBA00022692"/>
    </source>
</evidence>
<protein>
    <submittedName>
        <fullName evidence="14">Methyl-accepting chemotaxis protein</fullName>
    </submittedName>
</protein>
<dbReference type="EMBL" id="RCVZ01000011">
    <property type="protein sequence ID" value="RLQ93982.1"/>
    <property type="molecule type" value="Genomic_DNA"/>
</dbReference>
<evidence type="ECO:0000256" key="4">
    <source>
        <dbReference type="ARBA" id="ARBA00022500"/>
    </source>
</evidence>
<evidence type="ECO:0000256" key="6">
    <source>
        <dbReference type="ARBA" id="ARBA00022989"/>
    </source>
</evidence>
<dbReference type="InterPro" id="IPR004089">
    <property type="entry name" value="MCPsignal_dom"/>
</dbReference>
<dbReference type="AlphaFoldDB" id="A0A3L7K007"/>
<evidence type="ECO:0000256" key="8">
    <source>
        <dbReference type="ARBA" id="ARBA00023224"/>
    </source>
</evidence>
<reference evidence="14 15" key="1">
    <citation type="submission" date="2018-10" db="EMBL/GenBank/DDBJ databases">
        <title>Falsibacillus sp. genome draft.</title>
        <authorList>
            <person name="Shi S."/>
        </authorList>
    </citation>
    <scope>NUCLEOTIDE SEQUENCE [LARGE SCALE GENOMIC DNA]</scope>
    <source>
        <strain evidence="14 15">GY 10110</strain>
    </source>
</reference>
<feature type="transmembrane region" description="Helical" evidence="11">
    <location>
        <begin position="9"/>
        <end position="30"/>
    </location>
</feature>
<organism evidence="14 15">
    <name type="scientific">Falsibacillus albus</name>
    <dbReference type="NCBI Taxonomy" id="2478915"/>
    <lineage>
        <taxon>Bacteria</taxon>
        <taxon>Bacillati</taxon>
        <taxon>Bacillota</taxon>
        <taxon>Bacilli</taxon>
        <taxon>Bacillales</taxon>
        <taxon>Bacillaceae</taxon>
        <taxon>Falsibacillus</taxon>
    </lineage>
</organism>
<dbReference type="GO" id="GO:0005886">
    <property type="term" value="C:plasma membrane"/>
    <property type="evidence" value="ECO:0007669"/>
    <property type="project" value="UniProtKB-SubCell"/>
</dbReference>
<keyword evidence="7 11" id="KW-0472">Membrane</keyword>
<keyword evidence="6 11" id="KW-1133">Transmembrane helix</keyword>
<evidence type="ECO:0000256" key="7">
    <source>
        <dbReference type="ARBA" id="ARBA00023136"/>
    </source>
</evidence>
<dbReference type="PROSITE" id="PS50111">
    <property type="entry name" value="CHEMOTAXIS_TRANSDUC_2"/>
    <property type="match status" value="1"/>
</dbReference>
<dbReference type="RefSeq" id="WP_121681498.1">
    <property type="nucleotide sequence ID" value="NZ_RCVZ01000011.1"/>
</dbReference>
<keyword evidence="3" id="KW-0488">Methylation</keyword>
<evidence type="ECO:0000256" key="1">
    <source>
        <dbReference type="ARBA" id="ARBA00004651"/>
    </source>
</evidence>
<dbReference type="PANTHER" id="PTHR32089">
    <property type="entry name" value="METHYL-ACCEPTING CHEMOTAXIS PROTEIN MCPB"/>
    <property type="match status" value="1"/>
</dbReference>
<dbReference type="SMART" id="SM00304">
    <property type="entry name" value="HAMP"/>
    <property type="match status" value="1"/>
</dbReference>
<evidence type="ECO:0000259" key="13">
    <source>
        <dbReference type="PROSITE" id="PS50885"/>
    </source>
</evidence>
<proteinExistence type="inferred from homology"/>
<keyword evidence="5 11" id="KW-0812">Transmembrane</keyword>
<evidence type="ECO:0000256" key="2">
    <source>
        <dbReference type="ARBA" id="ARBA00022475"/>
    </source>
</evidence>
<comment type="caution">
    <text evidence="14">The sequence shown here is derived from an EMBL/GenBank/DDBJ whole genome shotgun (WGS) entry which is preliminary data.</text>
</comment>
<dbReference type="InterPro" id="IPR029151">
    <property type="entry name" value="Sensor-like_sf"/>
</dbReference>
<dbReference type="OrthoDB" id="9760371at2"/>
<evidence type="ECO:0000256" key="11">
    <source>
        <dbReference type="SAM" id="Phobius"/>
    </source>
</evidence>
<dbReference type="GO" id="GO:0007165">
    <property type="term" value="P:signal transduction"/>
    <property type="evidence" value="ECO:0007669"/>
    <property type="project" value="UniProtKB-KW"/>
</dbReference>
<comment type="subcellular location">
    <subcellularLocation>
        <location evidence="1">Cell membrane</location>
        <topology evidence="1">Multi-pass membrane protein</topology>
    </subcellularLocation>
</comment>
<feature type="domain" description="Methyl-accepting transducer" evidence="12">
    <location>
        <begin position="384"/>
        <end position="634"/>
    </location>
</feature>
<evidence type="ECO:0000313" key="14">
    <source>
        <dbReference type="EMBL" id="RLQ93982.1"/>
    </source>
</evidence>
<keyword evidence="4" id="KW-0145">Chemotaxis</keyword>
<dbReference type="InterPro" id="IPR003660">
    <property type="entry name" value="HAMP_dom"/>
</dbReference>
<dbReference type="Gene3D" id="1.10.287.950">
    <property type="entry name" value="Methyl-accepting chemotaxis protein"/>
    <property type="match status" value="1"/>
</dbReference>
<dbReference type="PROSITE" id="PS50885">
    <property type="entry name" value="HAMP"/>
    <property type="match status" value="1"/>
</dbReference>
<dbReference type="Gene3D" id="1.10.8.500">
    <property type="entry name" value="HAMP domain in histidine kinase"/>
    <property type="match status" value="1"/>
</dbReference>
<dbReference type="CDD" id="cd06225">
    <property type="entry name" value="HAMP"/>
    <property type="match status" value="1"/>
</dbReference>
<dbReference type="SUPFAM" id="SSF58104">
    <property type="entry name" value="Methyl-accepting chemotaxis protein (MCP) signaling domain"/>
    <property type="match status" value="1"/>
</dbReference>
<gene>
    <name evidence="14" type="ORF">D9X91_15180</name>
</gene>
<accession>A0A3L7K007</accession>
<dbReference type="Proteomes" id="UP000276770">
    <property type="component" value="Unassembled WGS sequence"/>
</dbReference>
<comment type="similarity">
    <text evidence="9">Belongs to the methyl-accepting chemotaxis (MCP) protein family.</text>
</comment>
<keyword evidence="2" id="KW-1003">Cell membrane</keyword>